<organism evidence="3 4">
    <name type="scientific">Hymenobacter lapidarius</name>
    <dbReference type="NCBI Taxonomy" id="1908237"/>
    <lineage>
        <taxon>Bacteria</taxon>
        <taxon>Pseudomonadati</taxon>
        <taxon>Bacteroidota</taxon>
        <taxon>Cytophagia</taxon>
        <taxon>Cytophagales</taxon>
        <taxon>Hymenobacteraceae</taxon>
        <taxon>Hymenobacter</taxon>
    </lineage>
</organism>
<dbReference type="InterPro" id="IPR018639">
    <property type="entry name" value="DUF2062"/>
</dbReference>
<dbReference type="Proteomes" id="UP000176294">
    <property type="component" value="Unassembled WGS sequence"/>
</dbReference>
<name>A0A1G1TAY7_9BACT</name>
<evidence type="ECO:0000313" key="4">
    <source>
        <dbReference type="Proteomes" id="UP000176294"/>
    </source>
</evidence>
<evidence type="ECO:0000259" key="2">
    <source>
        <dbReference type="Pfam" id="PF09835"/>
    </source>
</evidence>
<keyword evidence="1" id="KW-0472">Membrane</keyword>
<evidence type="ECO:0000256" key="1">
    <source>
        <dbReference type="SAM" id="Phobius"/>
    </source>
</evidence>
<dbReference type="STRING" id="1908237.BEN47_09770"/>
<dbReference type="EMBL" id="MDZB01000068">
    <property type="protein sequence ID" value="OGX88034.1"/>
    <property type="molecule type" value="Genomic_DNA"/>
</dbReference>
<proteinExistence type="predicted"/>
<keyword evidence="1" id="KW-1133">Transmembrane helix</keyword>
<keyword evidence="4" id="KW-1185">Reference proteome</keyword>
<feature type="transmembrane region" description="Helical" evidence="1">
    <location>
        <begin position="114"/>
        <end position="135"/>
    </location>
</feature>
<feature type="transmembrane region" description="Helical" evidence="1">
    <location>
        <begin position="53"/>
        <end position="74"/>
    </location>
</feature>
<feature type="domain" description="DUF2062" evidence="2">
    <location>
        <begin position="5"/>
        <end position="146"/>
    </location>
</feature>
<comment type="caution">
    <text evidence="3">The sequence shown here is derived from an EMBL/GenBank/DDBJ whole genome shotgun (WGS) entry which is preliminary data.</text>
</comment>
<accession>A0A1G1TAY7</accession>
<gene>
    <name evidence="3" type="ORF">BEN47_09770</name>
</gene>
<protein>
    <recommendedName>
        <fullName evidence="2">DUF2062 domain-containing protein</fullName>
    </recommendedName>
</protein>
<keyword evidence="1" id="KW-0812">Transmembrane</keyword>
<dbReference type="AlphaFoldDB" id="A0A1G1TAY7"/>
<evidence type="ECO:0000313" key="3">
    <source>
        <dbReference type="EMBL" id="OGX88034.1"/>
    </source>
</evidence>
<dbReference type="PANTHER" id="PTHR35102:SF1">
    <property type="entry name" value="E3 UBIQUITIN-PROTEIN LIGASE"/>
    <property type="match status" value="1"/>
</dbReference>
<reference evidence="3 4" key="1">
    <citation type="submission" date="2016-08" db="EMBL/GenBank/DDBJ databases">
        <title>Hymenobacter coccineus sp. nov., Hymenobacter lapidarius sp. nov. and Hymenobacter glacialis sp. nov., isolated from Antarctic soil.</title>
        <authorList>
            <person name="Sedlacek I."/>
            <person name="Kralova S."/>
            <person name="Kyrova K."/>
            <person name="Maslanova I."/>
            <person name="Stankova E."/>
            <person name="Vrbovska V."/>
            <person name="Nemec M."/>
            <person name="Bartak M."/>
            <person name="Svec P."/>
            <person name="Busse H.-J."/>
            <person name="Pantucek R."/>
        </authorList>
    </citation>
    <scope>NUCLEOTIDE SEQUENCE [LARGE SCALE GENOMIC DNA]</scope>
    <source>
        <strain evidence="3 4">CCM 8643</strain>
    </source>
</reference>
<sequence>MLAPLLNVLRQGLSPEQLALTVALGVVIGAIPLMGAITTVATLAALRLRLNVAALQLISHLMTPLQLLIIIPLLRQGARLMGNTQENELTLEHIRYLFANDWRGALQLLWRAEVGAMVIWLLGSIPVVAILYFSLRPAFRRMAKRRALRQQSQ</sequence>
<feature type="transmembrane region" description="Helical" evidence="1">
    <location>
        <begin position="20"/>
        <end position="46"/>
    </location>
</feature>
<dbReference type="Pfam" id="PF09835">
    <property type="entry name" value="DUF2062"/>
    <property type="match status" value="1"/>
</dbReference>
<dbReference type="PANTHER" id="PTHR35102">
    <property type="entry name" value="E3 UBIQUITIN-PROTEIN LIGASE"/>
    <property type="match status" value="1"/>
</dbReference>